<dbReference type="RefSeq" id="WP_106193810.1">
    <property type="nucleotide sequence ID" value="NZ_PVTF01000014.1"/>
</dbReference>
<feature type="domain" description="DeoxyPurine in DNA protein A" evidence="1">
    <location>
        <begin position="3"/>
        <end position="252"/>
    </location>
</feature>
<dbReference type="GO" id="GO:0006400">
    <property type="term" value="P:tRNA modification"/>
    <property type="evidence" value="ECO:0007669"/>
    <property type="project" value="InterPro"/>
</dbReference>
<dbReference type="Gene3D" id="3.20.20.105">
    <property type="entry name" value="Queuine tRNA-ribosyltransferase-like"/>
    <property type="match status" value="1"/>
</dbReference>
<dbReference type="OrthoDB" id="9075047at2"/>
<dbReference type="Proteomes" id="UP000239494">
    <property type="component" value="Unassembled WGS sequence"/>
</dbReference>
<organism evidence="2 3">
    <name type="scientific">Umezawaea tangerina</name>
    <dbReference type="NCBI Taxonomy" id="84725"/>
    <lineage>
        <taxon>Bacteria</taxon>
        <taxon>Bacillati</taxon>
        <taxon>Actinomycetota</taxon>
        <taxon>Actinomycetes</taxon>
        <taxon>Pseudonocardiales</taxon>
        <taxon>Pseudonocardiaceae</taxon>
        <taxon>Umezawaea</taxon>
    </lineage>
</organism>
<dbReference type="InterPro" id="IPR055645">
    <property type="entry name" value="DpdA"/>
</dbReference>
<dbReference type="EMBL" id="PVTF01000014">
    <property type="protein sequence ID" value="PRY35305.1"/>
    <property type="molecule type" value="Genomic_DNA"/>
</dbReference>
<keyword evidence="3" id="KW-1185">Reference proteome</keyword>
<evidence type="ECO:0000259" key="1">
    <source>
        <dbReference type="Pfam" id="PF23859"/>
    </source>
</evidence>
<comment type="caution">
    <text evidence="2">The sequence shown here is derived from an EMBL/GenBank/DDBJ whole genome shotgun (WGS) entry which is preliminary data.</text>
</comment>
<evidence type="ECO:0000313" key="2">
    <source>
        <dbReference type="EMBL" id="PRY35305.1"/>
    </source>
</evidence>
<reference evidence="2 3" key="1">
    <citation type="submission" date="2018-03" db="EMBL/GenBank/DDBJ databases">
        <title>Genomic Encyclopedia of Archaeal and Bacterial Type Strains, Phase II (KMG-II): from individual species to whole genera.</title>
        <authorList>
            <person name="Goeker M."/>
        </authorList>
    </citation>
    <scope>NUCLEOTIDE SEQUENCE [LARGE SCALE GENOMIC DNA]</scope>
    <source>
        <strain evidence="2 3">DSM 44720</strain>
    </source>
</reference>
<dbReference type="InterPro" id="IPR036511">
    <property type="entry name" value="TGT-like_sf"/>
</dbReference>
<dbReference type="AlphaFoldDB" id="A0A2T0SPH1"/>
<sequence length="265" mass="29883">MIRFYLGTHQPHWLETAGVPLFVSHRRLAKRRSLPRAAAPWALDSGGFSELSLYGEWRTTPAEYVAAVRRYDEEIGWLEWAAPQDSMCEDAVLAKTGLTELEHQRRTVINFQRLQDLWYAATSDESPFMPVLQAKDRDGYLRCADLYAAAGIDLCDYELVGVGSVCRRQATGEIHDIVTALRSVVDPELPLHGFGVKTRGLRLYGDQLTTADSLAWSYDARRGQRMDGCTSHTNCANCLRYALAWRQRVLELPATHYEPFGALAC</sequence>
<dbReference type="Pfam" id="PF23859">
    <property type="entry name" value="DpdA"/>
    <property type="match status" value="1"/>
</dbReference>
<proteinExistence type="predicted"/>
<accession>A0A2T0SPH1</accession>
<name>A0A2T0SPH1_9PSEU</name>
<gene>
    <name evidence="2" type="ORF">CLV43_114223</name>
</gene>
<protein>
    <recommendedName>
        <fullName evidence="1">DeoxyPurine in DNA protein A domain-containing protein</fullName>
    </recommendedName>
</protein>
<dbReference type="SUPFAM" id="SSF51713">
    <property type="entry name" value="tRNA-guanine transglycosylase"/>
    <property type="match status" value="1"/>
</dbReference>
<evidence type="ECO:0000313" key="3">
    <source>
        <dbReference type="Proteomes" id="UP000239494"/>
    </source>
</evidence>